<evidence type="ECO:0000259" key="1">
    <source>
        <dbReference type="Pfam" id="PF13439"/>
    </source>
</evidence>
<dbReference type="Gene3D" id="3.40.50.2000">
    <property type="entry name" value="Glycogen Phosphorylase B"/>
    <property type="match status" value="2"/>
</dbReference>
<evidence type="ECO:0000313" key="3">
    <source>
        <dbReference type="Proteomes" id="UP001262754"/>
    </source>
</evidence>
<evidence type="ECO:0000313" key="2">
    <source>
        <dbReference type="EMBL" id="MDR6530814.1"/>
    </source>
</evidence>
<dbReference type="Proteomes" id="UP001262754">
    <property type="component" value="Unassembled WGS sequence"/>
</dbReference>
<dbReference type="Pfam" id="PF13692">
    <property type="entry name" value="Glyco_trans_1_4"/>
    <property type="match status" value="1"/>
</dbReference>
<reference evidence="2 3" key="1">
    <citation type="submission" date="2023-07" db="EMBL/GenBank/DDBJ databases">
        <title>Sorghum-associated microbial communities from plants grown in Nebraska, USA.</title>
        <authorList>
            <person name="Schachtman D."/>
        </authorList>
    </citation>
    <scope>NUCLEOTIDE SEQUENCE [LARGE SCALE GENOMIC DNA]</scope>
    <source>
        <strain evidence="2 3">DS2154</strain>
    </source>
</reference>
<dbReference type="RefSeq" id="WP_310030535.1">
    <property type="nucleotide sequence ID" value="NZ_JAVDRL010000004.1"/>
</dbReference>
<protein>
    <submittedName>
        <fullName evidence="2">Glycosyltransferase involved in cell wall biosynthesis</fullName>
    </submittedName>
</protein>
<dbReference type="EMBL" id="JAVDRL010000004">
    <property type="protein sequence ID" value="MDR6530814.1"/>
    <property type="molecule type" value="Genomic_DNA"/>
</dbReference>
<dbReference type="PANTHER" id="PTHR12526">
    <property type="entry name" value="GLYCOSYLTRANSFERASE"/>
    <property type="match status" value="1"/>
</dbReference>
<dbReference type="SUPFAM" id="SSF53756">
    <property type="entry name" value="UDP-Glycosyltransferase/glycogen phosphorylase"/>
    <property type="match status" value="1"/>
</dbReference>
<dbReference type="Pfam" id="PF13439">
    <property type="entry name" value="Glyco_transf_4"/>
    <property type="match status" value="1"/>
</dbReference>
<gene>
    <name evidence="2" type="ORF">J2800_001553</name>
</gene>
<dbReference type="InterPro" id="IPR028098">
    <property type="entry name" value="Glyco_trans_4-like_N"/>
</dbReference>
<keyword evidence="3" id="KW-1185">Reference proteome</keyword>
<proteinExistence type="predicted"/>
<comment type="caution">
    <text evidence="2">The sequence shown here is derived from an EMBL/GenBank/DDBJ whole genome shotgun (WGS) entry which is preliminary data.</text>
</comment>
<dbReference type="CDD" id="cd03801">
    <property type="entry name" value="GT4_PimA-like"/>
    <property type="match status" value="1"/>
</dbReference>
<feature type="domain" description="Glycosyltransferase subfamily 4-like N-terminal" evidence="1">
    <location>
        <begin position="13"/>
        <end position="184"/>
    </location>
</feature>
<dbReference type="PANTHER" id="PTHR12526:SF638">
    <property type="entry name" value="SPORE COAT PROTEIN SA"/>
    <property type="match status" value="1"/>
</dbReference>
<sequence length="379" mass="40524">MKRIIVYTRAWRSGAGLYAQGLVEGLAAAGSEVTFIAPAGSPEDRTAHLDKVRRVRPVRELIDGGSRLRRAFFSLARVAGGLGALLAARFTSSHFIISIPDPFVFAIWPLILLRLTGARVVFVCHDPEPHSWSLPARWRWLERAGYRLIYGWASVIVVLSEAGRAPLVRLFGTPADKIVVAPHGAFDVPAAGPGPGSNTLLAFGTVRRNKQVALAMEAVIAAREAGRPVRMIVAGAKDPNDPAYLEECRAIAARCPEGLVMEIGFITDERVNELLAACDALLMPYADFNSQSGVAVLAGMAGRPVIAAPAGGIADLIAAGLAAVEIPQPVDLDGVTQSILDFYATPAAEWSDRATRGRVLLNEALAWPRIGRQLAGLFE</sequence>
<accession>A0ABU1MXB8</accession>
<name>A0ABU1MXB8_9CAUL</name>
<organism evidence="2 3">
    <name type="scientific">Caulobacter rhizosphaerae</name>
    <dbReference type="NCBI Taxonomy" id="2010972"/>
    <lineage>
        <taxon>Bacteria</taxon>
        <taxon>Pseudomonadati</taxon>
        <taxon>Pseudomonadota</taxon>
        <taxon>Alphaproteobacteria</taxon>
        <taxon>Caulobacterales</taxon>
        <taxon>Caulobacteraceae</taxon>
        <taxon>Caulobacter</taxon>
    </lineage>
</organism>